<accession>M5FT63</accession>
<dbReference type="HOGENOM" id="CLU_1184970_0_0_1"/>
<organism evidence="2 3">
    <name type="scientific">Dacryopinax primogenitus (strain DJM 731)</name>
    <name type="common">Brown rot fungus</name>
    <dbReference type="NCBI Taxonomy" id="1858805"/>
    <lineage>
        <taxon>Eukaryota</taxon>
        <taxon>Fungi</taxon>
        <taxon>Dikarya</taxon>
        <taxon>Basidiomycota</taxon>
        <taxon>Agaricomycotina</taxon>
        <taxon>Dacrymycetes</taxon>
        <taxon>Dacrymycetales</taxon>
        <taxon>Dacrymycetaceae</taxon>
        <taxon>Dacryopinax</taxon>
    </lineage>
</organism>
<keyword evidence="1" id="KW-0732">Signal</keyword>
<dbReference type="OrthoDB" id="3342035at2759"/>
<dbReference type="OMA" id="TSAWAIS"/>
<feature type="signal peptide" evidence="1">
    <location>
        <begin position="1"/>
        <end position="17"/>
    </location>
</feature>
<evidence type="ECO:0000313" key="3">
    <source>
        <dbReference type="Proteomes" id="UP000030653"/>
    </source>
</evidence>
<feature type="chain" id="PRO_5004067217" description="Concanavalin A-like lectin/glucanase" evidence="1">
    <location>
        <begin position="18"/>
        <end position="252"/>
    </location>
</feature>
<dbReference type="EMBL" id="JH795872">
    <property type="protein sequence ID" value="EJT98574.1"/>
    <property type="molecule type" value="Genomic_DNA"/>
</dbReference>
<reference evidence="2 3" key="1">
    <citation type="journal article" date="2012" name="Science">
        <title>The Paleozoic origin of enzymatic lignin decomposition reconstructed from 31 fungal genomes.</title>
        <authorList>
            <person name="Floudas D."/>
            <person name="Binder M."/>
            <person name="Riley R."/>
            <person name="Barry K."/>
            <person name="Blanchette R.A."/>
            <person name="Henrissat B."/>
            <person name="Martinez A.T."/>
            <person name="Otillar R."/>
            <person name="Spatafora J.W."/>
            <person name="Yadav J.S."/>
            <person name="Aerts A."/>
            <person name="Benoit I."/>
            <person name="Boyd A."/>
            <person name="Carlson A."/>
            <person name="Copeland A."/>
            <person name="Coutinho P.M."/>
            <person name="de Vries R.P."/>
            <person name="Ferreira P."/>
            <person name="Findley K."/>
            <person name="Foster B."/>
            <person name="Gaskell J."/>
            <person name="Glotzer D."/>
            <person name="Gorecki P."/>
            <person name="Heitman J."/>
            <person name="Hesse C."/>
            <person name="Hori C."/>
            <person name="Igarashi K."/>
            <person name="Jurgens J.A."/>
            <person name="Kallen N."/>
            <person name="Kersten P."/>
            <person name="Kohler A."/>
            <person name="Kuees U."/>
            <person name="Kumar T.K.A."/>
            <person name="Kuo A."/>
            <person name="LaButti K."/>
            <person name="Larrondo L.F."/>
            <person name="Lindquist E."/>
            <person name="Ling A."/>
            <person name="Lombard V."/>
            <person name="Lucas S."/>
            <person name="Lundell T."/>
            <person name="Martin R."/>
            <person name="McLaughlin D.J."/>
            <person name="Morgenstern I."/>
            <person name="Morin E."/>
            <person name="Murat C."/>
            <person name="Nagy L.G."/>
            <person name="Nolan M."/>
            <person name="Ohm R.A."/>
            <person name="Patyshakuliyeva A."/>
            <person name="Rokas A."/>
            <person name="Ruiz-Duenas F.J."/>
            <person name="Sabat G."/>
            <person name="Salamov A."/>
            <person name="Samejima M."/>
            <person name="Schmutz J."/>
            <person name="Slot J.C."/>
            <person name="St John F."/>
            <person name="Stenlid J."/>
            <person name="Sun H."/>
            <person name="Sun S."/>
            <person name="Syed K."/>
            <person name="Tsang A."/>
            <person name="Wiebenga A."/>
            <person name="Young D."/>
            <person name="Pisabarro A."/>
            <person name="Eastwood D.C."/>
            <person name="Martin F."/>
            <person name="Cullen D."/>
            <person name="Grigoriev I.V."/>
            <person name="Hibbett D.S."/>
        </authorList>
    </citation>
    <scope>NUCLEOTIDE SEQUENCE [LARGE SCALE GENOMIC DNA]</scope>
    <source>
        <strain evidence="2 3">DJM-731 SS1</strain>
    </source>
</reference>
<gene>
    <name evidence="2" type="ORF">DACRYDRAFT_110485</name>
</gene>
<dbReference type="AlphaFoldDB" id="M5FT63"/>
<dbReference type="Proteomes" id="UP000030653">
    <property type="component" value="Unassembled WGS sequence"/>
</dbReference>
<sequence length="252" mass="26414">MFSLLAVLALACTHALGISLGLILPGNNVWHSLTYTITVPPGPSSAVTSGPWFFWAGLQPEGGGVVQPVLQWGESPPSGEVNPNAAFPHIYQMVLWTVPAGDKNNDQARHPELSAISQGIWADEGAKITSTVTFSGGKWTQTAKVVSGGGSGNSVSQTITATQYFDMNGATDSHANFFVIESELDGQQTGDWNFDVVFTDISLTAMTTNGVSALCSGATSHSDGNGFITISGYSLSSDGKTCNWNKITLSPP</sequence>
<protein>
    <recommendedName>
        <fullName evidence="4">Concanavalin A-like lectin/glucanase</fullName>
    </recommendedName>
</protein>
<name>M5FT63_DACPD</name>
<proteinExistence type="predicted"/>
<keyword evidence="3" id="KW-1185">Reference proteome</keyword>
<dbReference type="GeneID" id="63684120"/>
<evidence type="ECO:0008006" key="4">
    <source>
        <dbReference type="Google" id="ProtNLM"/>
    </source>
</evidence>
<evidence type="ECO:0000256" key="1">
    <source>
        <dbReference type="SAM" id="SignalP"/>
    </source>
</evidence>
<dbReference type="RefSeq" id="XP_040625472.1">
    <property type="nucleotide sequence ID" value="XM_040769058.1"/>
</dbReference>
<evidence type="ECO:0000313" key="2">
    <source>
        <dbReference type="EMBL" id="EJT98574.1"/>
    </source>
</evidence>